<keyword evidence="3" id="KW-1003">Cell membrane</keyword>
<evidence type="ECO:0000256" key="1">
    <source>
        <dbReference type="ARBA" id="ARBA00004651"/>
    </source>
</evidence>
<evidence type="ECO:0000256" key="4">
    <source>
        <dbReference type="ARBA" id="ARBA00022692"/>
    </source>
</evidence>
<dbReference type="PANTHER" id="PTHR42709">
    <property type="entry name" value="ALKALINE PHOSPHATASE LIKE PROTEIN"/>
    <property type="match status" value="1"/>
</dbReference>
<comment type="caution">
    <text evidence="9">The sequence shown here is derived from an EMBL/GenBank/DDBJ whole genome shotgun (WGS) entry which is preliminary data.</text>
</comment>
<dbReference type="AlphaFoldDB" id="A0A0M2NL49"/>
<comment type="subcellular location">
    <subcellularLocation>
        <location evidence="1">Cell membrane</location>
        <topology evidence="1">Multi-pass membrane protein</topology>
    </subcellularLocation>
</comment>
<name>A0A0M2NL49_9FIRM</name>
<dbReference type="PATRIC" id="fig|270498.16.peg.797"/>
<evidence type="ECO:0000313" key="10">
    <source>
        <dbReference type="Proteomes" id="UP000034076"/>
    </source>
</evidence>
<dbReference type="InterPro" id="IPR051311">
    <property type="entry name" value="DedA_domain"/>
</dbReference>
<proteinExistence type="inferred from homology"/>
<dbReference type="EMBL" id="LAYJ01000088">
    <property type="protein sequence ID" value="KKI50970.1"/>
    <property type="molecule type" value="Genomic_DNA"/>
</dbReference>
<feature type="transmembrane region" description="Helical" evidence="7">
    <location>
        <begin position="176"/>
        <end position="196"/>
    </location>
</feature>
<organism evidence="9 10">
    <name type="scientific">Christensenella hongkongensis</name>
    <dbReference type="NCBI Taxonomy" id="270498"/>
    <lineage>
        <taxon>Bacteria</taxon>
        <taxon>Bacillati</taxon>
        <taxon>Bacillota</taxon>
        <taxon>Clostridia</taxon>
        <taxon>Christensenellales</taxon>
        <taxon>Christensenellaceae</taxon>
        <taxon>Christensenella</taxon>
    </lineage>
</organism>
<comment type="similarity">
    <text evidence="2">Belongs to the DedA family.</text>
</comment>
<evidence type="ECO:0000256" key="5">
    <source>
        <dbReference type="ARBA" id="ARBA00022989"/>
    </source>
</evidence>
<dbReference type="OrthoDB" id="9813426at2"/>
<keyword evidence="5 7" id="KW-1133">Transmembrane helix</keyword>
<keyword evidence="10" id="KW-1185">Reference proteome</keyword>
<evidence type="ECO:0000256" key="6">
    <source>
        <dbReference type="ARBA" id="ARBA00023136"/>
    </source>
</evidence>
<evidence type="ECO:0000259" key="8">
    <source>
        <dbReference type="Pfam" id="PF09335"/>
    </source>
</evidence>
<keyword evidence="9" id="KW-0378">Hydrolase</keyword>
<evidence type="ECO:0000256" key="3">
    <source>
        <dbReference type="ARBA" id="ARBA00022475"/>
    </source>
</evidence>
<evidence type="ECO:0000313" key="9">
    <source>
        <dbReference type="EMBL" id="KKI50970.1"/>
    </source>
</evidence>
<protein>
    <submittedName>
        <fullName evidence="9">Alkaline phosphatase</fullName>
        <ecNumber evidence="9">3.1.3.1</ecNumber>
    </submittedName>
</protein>
<dbReference type="InterPro" id="IPR032816">
    <property type="entry name" value="VTT_dom"/>
</dbReference>
<keyword evidence="6 7" id="KW-0472">Membrane</keyword>
<evidence type="ECO:0000256" key="7">
    <source>
        <dbReference type="SAM" id="Phobius"/>
    </source>
</evidence>
<dbReference type="Proteomes" id="UP000034076">
    <property type="component" value="Unassembled WGS sequence"/>
</dbReference>
<accession>A0A0M2NL49</accession>
<feature type="transmembrane region" description="Helical" evidence="7">
    <location>
        <begin position="140"/>
        <end position="164"/>
    </location>
</feature>
<dbReference type="Pfam" id="PF09335">
    <property type="entry name" value="VTT_dom"/>
    <property type="match status" value="1"/>
</dbReference>
<dbReference type="RefSeq" id="WP_046443248.1">
    <property type="nucleotide sequence ID" value="NZ_CAUERS010000053.1"/>
</dbReference>
<dbReference type="STRING" id="270498.CHK_1357"/>
<feature type="transmembrane region" description="Helical" evidence="7">
    <location>
        <begin position="12"/>
        <end position="29"/>
    </location>
</feature>
<evidence type="ECO:0000256" key="2">
    <source>
        <dbReference type="ARBA" id="ARBA00010792"/>
    </source>
</evidence>
<dbReference type="EC" id="3.1.3.1" evidence="9"/>
<keyword evidence="4 7" id="KW-0812">Transmembrane</keyword>
<dbReference type="PANTHER" id="PTHR42709:SF6">
    <property type="entry name" value="UNDECAPRENYL PHOSPHATE TRANSPORTER A"/>
    <property type="match status" value="1"/>
</dbReference>
<gene>
    <name evidence="9" type="ORF">CHK_1357</name>
</gene>
<dbReference type="GO" id="GO:0005886">
    <property type="term" value="C:plasma membrane"/>
    <property type="evidence" value="ECO:0007669"/>
    <property type="project" value="UniProtKB-SubCell"/>
</dbReference>
<dbReference type="GO" id="GO:0004035">
    <property type="term" value="F:alkaline phosphatase activity"/>
    <property type="evidence" value="ECO:0007669"/>
    <property type="project" value="UniProtKB-EC"/>
</dbReference>
<reference evidence="9 10" key="1">
    <citation type="submission" date="2015-04" db="EMBL/GenBank/DDBJ databases">
        <title>Draft genome sequence of bacteremic isolate Catabacter hongkongensis type strain HKU16T.</title>
        <authorList>
            <person name="Lau S.K."/>
            <person name="Teng J.L."/>
            <person name="Huang Y."/>
            <person name="Curreem S.O."/>
            <person name="Tsui S.K."/>
            <person name="Woo P.C."/>
        </authorList>
    </citation>
    <scope>NUCLEOTIDE SEQUENCE [LARGE SCALE GENOMIC DNA]</scope>
    <source>
        <strain evidence="9 10">HKU16</strain>
    </source>
</reference>
<sequence>MDWIITLMDQFGYFGIALLIAVENIFPPIPSEVILTFGGFMTTYTSMNVWGVVLAATIGSVIGAVVLYLIGRILNAERLERLLSGKAGRILRLKPDDVEKAQGWFEKRGGKAVFFCRFIPIVRSLISIPAGMTGMNPGKFAAFTTAGTFLWNLVLVNLGVLAGASWEKIAAAVDTYAHIVLVIIIAVVAVAGILFYKKRLSKKAEAEKE</sequence>
<feature type="transmembrane region" description="Helical" evidence="7">
    <location>
        <begin position="49"/>
        <end position="71"/>
    </location>
</feature>
<feature type="domain" description="VTT" evidence="8">
    <location>
        <begin position="29"/>
        <end position="159"/>
    </location>
</feature>